<dbReference type="InterPro" id="IPR051082">
    <property type="entry name" value="Pentapeptide-BTB/POZ_domain"/>
</dbReference>
<organism evidence="1 2">
    <name type="scientific">Clostridium baratii</name>
    <dbReference type="NCBI Taxonomy" id="1561"/>
    <lineage>
        <taxon>Bacteria</taxon>
        <taxon>Bacillati</taxon>
        <taxon>Bacillota</taxon>
        <taxon>Clostridia</taxon>
        <taxon>Eubacteriales</taxon>
        <taxon>Clostridiaceae</taxon>
        <taxon>Clostridium</taxon>
    </lineage>
</organism>
<dbReference type="PANTHER" id="PTHR14136">
    <property type="entry name" value="BTB_POZ DOMAIN-CONTAINING PROTEIN KCTD9"/>
    <property type="match status" value="1"/>
</dbReference>
<reference evidence="1 2" key="1">
    <citation type="submission" date="2015-09" db="EMBL/GenBank/DDBJ databases">
        <authorList>
            <consortium name="Pathogen Informatics"/>
        </authorList>
    </citation>
    <scope>NUCLEOTIDE SEQUENCE [LARGE SCALE GENOMIC DNA]</scope>
    <source>
        <strain evidence="1 2">2789STDY5834956</strain>
    </source>
</reference>
<dbReference type="Pfam" id="PF00805">
    <property type="entry name" value="Pentapeptide"/>
    <property type="match status" value="1"/>
</dbReference>
<accession>A0A174R503</accession>
<name>A0A174R503_9CLOT</name>
<dbReference type="Gene3D" id="2.160.20.80">
    <property type="entry name" value="E3 ubiquitin-protein ligase SopA"/>
    <property type="match status" value="1"/>
</dbReference>
<dbReference type="SUPFAM" id="SSF141571">
    <property type="entry name" value="Pentapeptide repeat-like"/>
    <property type="match status" value="1"/>
</dbReference>
<dbReference type="EMBL" id="CZBO01000001">
    <property type="protein sequence ID" value="CUP80583.1"/>
    <property type="molecule type" value="Genomic_DNA"/>
</dbReference>
<dbReference type="PANTHER" id="PTHR14136:SF17">
    <property type="entry name" value="BTB_POZ DOMAIN-CONTAINING PROTEIN KCTD9"/>
    <property type="match status" value="1"/>
</dbReference>
<evidence type="ECO:0000313" key="2">
    <source>
        <dbReference type="Proteomes" id="UP000095563"/>
    </source>
</evidence>
<dbReference type="Pfam" id="PF13576">
    <property type="entry name" value="Pentapeptide_3"/>
    <property type="match status" value="1"/>
</dbReference>
<dbReference type="InterPro" id="IPR001646">
    <property type="entry name" value="5peptide_repeat"/>
</dbReference>
<sequence>MAINKNTNERFNYTKAQKTNKNFMYKDLRRANCYNSDFSGSNFNYASFRGAHFKSCDFFGCSFEWTEFIASNLKKSKFKKATFKNVVFEAVNLDGADFTGAKFENAIFIDTDMSKAINLEFSEEEVTILDSMPELKVSEDLLKALNHAMTNEHIKKSRVLDTKEGKINSVSVMRLLDKFNEKALISGLNIAYDRIDKDFCTLSYIIKSIERYGKEGLL</sequence>
<gene>
    <name evidence="1" type="primary">pipB2</name>
    <name evidence="1" type="ORF">ERS852568_00869</name>
</gene>
<proteinExistence type="predicted"/>
<dbReference type="AlphaFoldDB" id="A0A174R503"/>
<dbReference type="Proteomes" id="UP000095563">
    <property type="component" value="Unassembled WGS sequence"/>
</dbReference>
<dbReference type="RefSeq" id="WP_055206868.1">
    <property type="nucleotide sequence ID" value="NZ_CZBO01000001.1"/>
</dbReference>
<protein>
    <submittedName>
        <fullName evidence="1">Pentapeptide repeat-containing protein</fullName>
    </submittedName>
</protein>
<evidence type="ECO:0000313" key="1">
    <source>
        <dbReference type="EMBL" id="CUP80583.1"/>
    </source>
</evidence>